<dbReference type="Pfam" id="PF05019">
    <property type="entry name" value="Coq4"/>
    <property type="match status" value="1"/>
</dbReference>
<name>A0ABU8S5D2_9SPHN</name>
<proteinExistence type="predicted"/>
<gene>
    <name evidence="1" type="ORF">WG900_04440</name>
</gene>
<dbReference type="RefSeq" id="WP_339964977.1">
    <property type="nucleotide sequence ID" value="NZ_JBBHJY010000001.1"/>
</dbReference>
<accession>A0ABU8S5D2</accession>
<dbReference type="EMBL" id="JBBHJY010000001">
    <property type="protein sequence ID" value="MEJ6009166.1"/>
    <property type="molecule type" value="Genomic_DNA"/>
</dbReference>
<keyword evidence="2" id="KW-1185">Reference proteome</keyword>
<sequence>MEMPASHDAFDTAAQQSRAETPILIRGRPDFRYDWKRAWTHFRALIRNKEDTTQVFHIFEALPWKGIYKEATRFLESEQGKALFLSEPFLPSLLDDHATLRRMPAGSLAHAYCDFMEREGLTAQGLVEEYETFRSDRVRLNDRFEWYFERMRDTHDLMHVLTGYSRDALGELCVLAFTYGQQPSPAHLFLGYAGGVEIRTRLKSKAPVLGAVREGQRLGKACPRLVEQSIHELLPLPIQEVRRRLKITPASKYAECHAEWRKIGIDPYDMIAPVAA</sequence>
<evidence type="ECO:0000313" key="2">
    <source>
        <dbReference type="Proteomes" id="UP001379235"/>
    </source>
</evidence>
<dbReference type="PANTHER" id="PTHR12922">
    <property type="entry name" value="UBIQUINONE BIOSYNTHESIS PROTEIN"/>
    <property type="match status" value="1"/>
</dbReference>
<organism evidence="1 2">
    <name type="scientific">Novosphingobium aquae</name>
    <dbReference type="NCBI Taxonomy" id="3133435"/>
    <lineage>
        <taxon>Bacteria</taxon>
        <taxon>Pseudomonadati</taxon>
        <taxon>Pseudomonadota</taxon>
        <taxon>Alphaproteobacteria</taxon>
        <taxon>Sphingomonadales</taxon>
        <taxon>Sphingomonadaceae</taxon>
        <taxon>Novosphingobium</taxon>
    </lineage>
</organism>
<evidence type="ECO:0000313" key="1">
    <source>
        <dbReference type="EMBL" id="MEJ6009166.1"/>
    </source>
</evidence>
<comment type="caution">
    <text evidence="1">The sequence shown here is derived from an EMBL/GenBank/DDBJ whole genome shotgun (WGS) entry which is preliminary data.</text>
</comment>
<protein>
    <submittedName>
        <fullName evidence="1">Coq4 family protein</fullName>
    </submittedName>
</protein>
<reference evidence="1 2" key="1">
    <citation type="submission" date="2024-03" db="EMBL/GenBank/DDBJ databases">
        <authorList>
            <person name="Jo J.-H."/>
        </authorList>
    </citation>
    <scope>NUCLEOTIDE SEQUENCE [LARGE SCALE GENOMIC DNA]</scope>
    <source>
        <strain evidence="1 2">AS3R-12</strain>
    </source>
</reference>
<dbReference type="InterPro" id="IPR007715">
    <property type="entry name" value="Coq4"/>
</dbReference>
<dbReference type="Proteomes" id="UP001379235">
    <property type="component" value="Unassembled WGS sequence"/>
</dbReference>
<dbReference type="PANTHER" id="PTHR12922:SF7">
    <property type="entry name" value="UBIQUINONE BIOSYNTHESIS PROTEIN COQ4 HOMOLOG, MITOCHONDRIAL"/>
    <property type="match status" value="1"/>
</dbReference>